<proteinExistence type="predicted"/>
<feature type="region of interest" description="Disordered" evidence="1">
    <location>
        <begin position="26"/>
        <end position="55"/>
    </location>
</feature>
<name>A0A9D4B682_9SAUR</name>
<feature type="compositionally biased region" description="Pro residues" evidence="1">
    <location>
        <begin position="113"/>
        <end position="124"/>
    </location>
</feature>
<comment type="caution">
    <text evidence="2">The sequence shown here is derived from an EMBL/GenBank/DDBJ whole genome shotgun (WGS) entry which is preliminary data.</text>
</comment>
<organism evidence="2 3">
    <name type="scientific">Mauremys mutica</name>
    <name type="common">yellowpond turtle</name>
    <dbReference type="NCBI Taxonomy" id="74926"/>
    <lineage>
        <taxon>Eukaryota</taxon>
        <taxon>Metazoa</taxon>
        <taxon>Chordata</taxon>
        <taxon>Craniata</taxon>
        <taxon>Vertebrata</taxon>
        <taxon>Euteleostomi</taxon>
        <taxon>Archelosauria</taxon>
        <taxon>Testudinata</taxon>
        <taxon>Testudines</taxon>
        <taxon>Cryptodira</taxon>
        <taxon>Durocryptodira</taxon>
        <taxon>Testudinoidea</taxon>
        <taxon>Geoemydidae</taxon>
        <taxon>Geoemydinae</taxon>
        <taxon>Mauremys</taxon>
    </lineage>
</organism>
<keyword evidence="3" id="KW-1185">Reference proteome</keyword>
<gene>
    <name evidence="2" type="ORF">KIL84_009915</name>
</gene>
<evidence type="ECO:0000256" key="1">
    <source>
        <dbReference type="SAM" id="MobiDB-lite"/>
    </source>
</evidence>
<dbReference type="EMBL" id="JAHDVG010000467">
    <property type="protein sequence ID" value="KAH1182161.1"/>
    <property type="molecule type" value="Genomic_DNA"/>
</dbReference>
<feature type="region of interest" description="Disordered" evidence="1">
    <location>
        <begin position="79"/>
        <end position="139"/>
    </location>
</feature>
<feature type="compositionally biased region" description="Polar residues" evidence="1">
    <location>
        <begin position="40"/>
        <end position="52"/>
    </location>
</feature>
<reference evidence="2" key="1">
    <citation type="submission" date="2021-09" db="EMBL/GenBank/DDBJ databases">
        <title>The genome of Mauremys mutica provides insights into the evolution of semi-aquatic lifestyle.</title>
        <authorList>
            <person name="Gong S."/>
            <person name="Gao Y."/>
        </authorList>
    </citation>
    <scope>NUCLEOTIDE SEQUENCE</scope>
    <source>
        <strain evidence="2">MM-2020</strain>
        <tissue evidence="2">Muscle</tissue>
    </source>
</reference>
<protein>
    <submittedName>
        <fullName evidence="2">Uncharacterized protein</fullName>
    </submittedName>
</protein>
<dbReference type="AlphaFoldDB" id="A0A9D4B682"/>
<evidence type="ECO:0000313" key="3">
    <source>
        <dbReference type="Proteomes" id="UP000827986"/>
    </source>
</evidence>
<evidence type="ECO:0000313" key="2">
    <source>
        <dbReference type="EMBL" id="KAH1182161.1"/>
    </source>
</evidence>
<accession>A0A9D4B682</accession>
<dbReference type="Proteomes" id="UP000827986">
    <property type="component" value="Unassembled WGS sequence"/>
</dbReference>
<sequence>MASPRLLPAGTPWEYRVCGGKFSDVDPWPRGAGLRPASLLPQTLGRTPTSCQEPPFPVTINNTSCSTFPKCRPAMNPRHPALLGRRESQGPGVCLLPTATGAGSARAKDASPRAPPQRPVPLVPDPGRQAAPRGPRPAG</sequence>